<dbReference type="RefSeq" id="WP_378967351.1">
    <property type="nucleotide sequence ID" value="NZ_JBHTBJ010000007.1"/>
</dbReference>
<proteinExistence type="predicted"/>
<name>A0ABW2HTM5_9ACTN</name>
<feature type="compositionally biased region" description="Basic and acidic residues" evidence="1">
    <location>
        <begin position="73"/>
        <end position="88"/>
    </location>
</feature>
<accession>A0ABW2HTM5</accession>
<keyword evidence="3" id="KW-1185">Reference proteome</keyword>
<dbReference type="EMBL" id="JBHTBJ010000007">
    <property type="protein sequence ID" value="MFC7274880.1"/>
    <property type="molecule type" value="Genomic_DNA"/>
</dbReference>
<evidence type="ECO:0000313" key="3">
    <source>
        <dbReference type="Proteomes" id="UP001596548"/>
    </source>
</evidence>
<evidence type="ECO:0000256" key="1">
    <source>
        <dbReference type="SAM" id="MobiDB-lite"/>
    </source>
</evidence>
<sequence>MIIPQGYPLWVVHGRGHNLPEAAPVVAWSVGDGNSKPHPWPVTACCGTLDTDDISSYLDTEAAVADFRRSMARAQRDEQLRREADRPEIYPPGAYE</sequence>
<feature type="region of interest" description="Disordered" evidence="1">
    <location>
        <begin position="73"/>
        <end position="96"/>
    </location>
</feature>
<reference evidence="3" key="1">
    <citation type="journal article" date="2019" name="Int. J. Syst. Evol. Microbiol.">
        <title>The Global Catalogue of Microorganisms (GCM) 10K type strain sequencing project: providing services to taxonomists for standard genome sequencing and annotation.</title>
        <authorList>
            <consortium name="The Broad Institute Genomics Platform"/>
            <consortium name="The Broad Institute Genome Sequencing Center for Infectious Disease"/>
            <person name="Wu L."/>
            <person name="Ma J."/>
        </authorList>
    </citation>
    <scope>NUCLEOTIDE SEQUENCE [LARGE SCALE GENOMIC DNA]</scope>
    <source>
        <strain evidence="3">XZYJT-10</strain>
    </source>
</reference>
<protein>
    <submittedName>
        <fullName evidence="2">Uncharacterized protein</fullName>
    </submittedName>
</protein>
<organism evidence="2 3">
    <name type="scientific">Paractinoplanes rhizophilus</name>
    <dbReference type="NCBI Taxonomy" id="1416877"/>
    <lineage>
        <taxon>Bacteria</taxon>
        <taxon>Bacillati</taxon>
        <taxon>Actinomycetota</taxon>
        <taxon>Actinomycetes</taxon>
        <taxon>Micromonosporales</taxon>
        <taxon>Micromonosporaceae</taxon>
        <taxon>Paractinoplanes</taxon>
    </lineage>
</organism>
<evidence type="ECO:0000313" key="2">
    <source>
        <dbReference type="EMBL" id="MFC7274880.1"/>
    </source>
</evidence>
<dbReference type="Proteomes" id="UP001596548">
    <property type="component" value="Unassembled WGS sequence"/>
</dbReference>
<gene>
    <name evidence="2" type="ORF">ACFQS1_12865</name>
</gene>
<comment type="caution">
    <text evidence="2">The sequence shown here is derived from an EMBL/GenBank/DDBJ whole genome shotgun (WGS) entry which is preliminary data.</text>
</comment>